<sequence>MISLLIEDSPKFVSQLLKSDLFDHFLLIEAIIVTGNSYKIDGRIQNAFYSTDELSISERNSLTYDYWSNFKQICLELIKGKKTPLQLKFVLALSPKNIENLLTQTGIPMTSSDINGLYLNIHFAQNEFHCITGTSLNLFTIDKTLEQAWDTMIIKFFKRGQIPFSNL</sequence>
<gene>
    <name evidence="1" type="ORF">DWV06_16075</name>
</gene>
<keyword evidence="2" id="KW-1185">Reference proteome</keyword>
<dbReference type="OrthoDB" id="9787986at2"/>
<comment type="caution">
    <text evidence="1">The sequence shown here is derived from an EMBL/GenBank/DDBJ whole genome shotgun (WGS) entry which is preliminary data.</text>
</comment>
<dbReference type="Proteomes" id="UP000255036">
    <property type="component" value="Unassembled WGS sequence"/>
</dbReference>
<dbReference type="AlphaFoldDB" id="A0A371AR50"/>
<dbReference type="Pfam" id="PF18988">
    <property type="entry name" value="DUF5721"/>
    <property type="match status" value="1"/>
</dbReference>
<reference evidence="1 2" key="1">
    <citation type="submission" date="2018-07" db="EMBL/GenBank/DDBJ databases">
        <title>Anaerosacharophilus polymeroproducens gen. nov. sp. nov., an anaerobic bacterium isolated from salt field.</title>
        <authorList>
            <person name="Kim W."/>
            <person name="Yang S.-H."/>
            <person name="Oh J."/>
            <person name="Lee J.-H."/>
            <person name="Kwon K.K."/>
        </authorList>
    </citation>
    <scope>NUCLEOTIDE SEQUENCE [LARGE SCALE GENOMIC DNA]</scope>
    <source>
        <strain evidence="1 2">MCWD5</strain>
    </source>
</reference>
<proteinExistence type="predicted"/>
<accession>A0A371AR50</accession>
<dbReference type="EMBL" id="QRCT01000050">
    <property type="protein sequence ID" value="RDU22049.1"/>
    <property type="molecule type" value="Genomic_DNA"/>
</dbReference>
<evidence type="ECO:0000313" key="1">
    <source>
        <dbReference type="EMBL" id="RDU22049.1"/>
    </source>
</evidence>
<dbReference type="InterPro" id="IPR043779">
    <property type="entry name" value="DUF5721"/>
</dbReference>
<protein>
    <submittedName>
        <fullName evidence="1">Uncharacterized protein</fullName>
    </submittedName>
</protein>
<organism evidence="1 2">
    <name type="scientific">Anaerosacchariphilus polymeriproducens</name>
    <dbReference type="NCBI Taxonomy" id="1812858"/>
    <lineage>
        <taxon>Bacteria</taxon>
        <taxon>Bacillati</taxon>
        <taxon>Bacillota</taxon>
        <taxon>Clostridia</taxon>
        <taxon>Lachnospirales</taxon>
        <taxon>Lachnospiraceae</taxon>
        <taxon>Anaerosacchariphilus</taxon>
    </lineage>
</organism>
<evidence type="ECO:0000313" key="2">
    <source>
        <dbReference type="Proteomes" id="UP000255036"/>
    </source>
</evidence>
<name>A0A371AR50_9FIRM</name>
<dbReference type="RefSeq" id="WP_115483212.1">
    <property type="nucleotide sequence ID" value="NZ_QRCT01000050.1"/>
</dbReference>